<feature type="compositionally biased region" description="Gly residues" evidence="1">
    <location>
        <begin position="156"/>
        <end position="169"/>
    </location>
</feature>
<dbReference type="PANTHER" id="PTHR31535:SF3">
    <property type="entry name" value="REGULATORY PROTEIN ZESTE"/>
    <property type="match status" value="1"/>
</dbReference>
<organism evidence="2 3">
    <name type="scientific">Exaiptasia diaphana</name>
    <name type="common">Tropical sea anemone</name>
    <name type="synonym">Aiptasia pulchella</name>
    <dbReference type="NCBI Taxonomy" id="2652724"/>
    <lineage>
        <taxon>Eukaryota</taxon>
        <taxon>Metazoa</taxon>
        <taxon>Cnidaria</taxon>
        <taxon>Anthozoa</taxon>
        <taxon>Hexacorallia</taxon>
        <taxon>Actiniaria</taxon>
        <taxon>Aiptasiidae</taxon>
        <taxon>Exaiptasia</taxon>
    </lineage>
</organism>
<dbReference type="OrthoDB" id="5982253at2759"/>
<accession>A0A913WR22</accession>
<dbReference type="EnsemblMetazoa" id="XM_021037166.2">
    <property type="protein sequence ID" value="XP_020892825.1"/>
    <property type="gene ID" value="LOC110232067"/>
</dbReference>
<sequence length="293" mass="28691">MKPKLSFKARFTNLGAAGRLGPTSIGSQYNGQDHQGQVTLSSGIQIWTVPFTGSYRIEAVGASGGYDSYANSQSYRGRGARMIGTFALRKGDRIKILVGQEGGINTKSISSGGGGGSFVVKYDNTPLIVAGGGAGIENAKNHHSSSDGSVSMSGNPGHGGSQWAGGINGNGATKADSGYSGGGGGGFYSSGRSSKTFGGSFGDGGEGGKGFLQGGVGGRSSRYDVPGGFGGGGGPYGWGGGAGGGGGYSGGASGDDTVDSSGGAGGSYNSGSDQSNTCCYNSQGHGYVIISIV</sequence>
<evidence type="ECO:0000256" key="1">
    <source>
        <dbReference type="SAM" id="MobiDB-lite"/>
    </source>
</evidence>
<proteinExistence type="predicted"/>
<dbReference type="OMA" id="CHATTNT"/>
<dbReference type="RefSeq" id="XP_020892825.1">
    <property type="nucleotide sequence ID" value="XM_021037166.2"/>
</dbReference>
<dbReference type="PANTHER" id="PTHR31535">
    <property type="match status" value="1"/>
</dbReference>
<name>A0A913WR22_EXADI</name>
<evidence type="ECO:0000313" key="2">
    <source>
        <dbReference type="EnsemblMetazoa" id="XP_020892825.1"/>
    </source>
</evidence>
<feature type="region of interest" description="Disordered" evidence="1">
    <location>
        <begin position="138"/>
        <end position="169"/>
    </location>
</feature>
<dbReference type="AlphaFoldDB" id="A0A913WR22"/>
<reference evidence="2" key="1">
    <citation type="submission" date="2022-11" db="UniProtKB">
        <authorList>
            <consortium name="EnsemblMetazoa"/>
        </authorList>
    </citation>
    <scope>IDENTIFICATION</scope>
</reference>
<dbReference type="GeneID" id="110232067"/>
<dbReference type="KEGG" id="epa:110232067"/>
<evidence type="ECO:0000313" key="3">
    <source>
        <dbReference type="Proteomes" id="UP000887567"/>
    </source>
</evidence>
<keyword evidence="3" id="KW-1185">Reference proteome</keyword>
<protein>
    <submittedName>
        <fullName evidence="2">Uncharacterized protein</fullName>
    </submittedName>
</protein>
<dbReference type="Proteomes" id="UP000887567">
    <property type="component" value="Unplaced"/>
</dbReference>